<reference evidence="1" key="1">
    <citation type="submission" date="2020-05" db="EMBL/GenBank/DDBJ databases">
        <authorList>
            <person name="Chiriac C."/>
            <person name="Salcher M."/>
            <person name="Ghai R."/>
            <person name="Kavagutti S V."/>
        </authorList>
    </citation>
    <scope>NUCLEOTIDE SEQUENCE</scope>
</reference>
<protein>
    <submittedName>
        <fullName evidence="1">Recombination, repair and ssDNA binding protein UvsY</fullName>
    </submittedName>
</protein>
<accession>A0A6J5QD67</accession>
<gene>
    <name evidence="1" type="ORF">UFOVP1071_168</name>
</gene>
<name>A0A6J5QD67_9CAUD</name>
<sequence>MDIEKILEEWQTDCKMDRTHLDREAVSIPQLHHKYFKLMVSERLLMRKLDADMKQLKLDKHEFYTQGHSKDTQDKGWILPSKGLILKADLPMYMEADREIVSLNLRIGYQLEKIDLLESIIKMVMNRNFQIKSAIDWIKFEQGA</sequence>
<evidence type="ECO:0000313" key="1">
    <source>
        <dbReference type="EMBL" id="CAB4182173.1"/>
    </source>
</evidence>
<proteinExistence type="predicted"/>
<organism evidence="1">
    <name type="scientific">uncultured Caudovirales phage</name>
    <dbReference type="NCBI Taxonomy" id="2100421"/>
    <lineage>
        <taxon>Viruses</taxon>
        <taxon>Duplodnaviria</taxon>
        <taxon>Heunggongvirae</taxon>
        <taxon>Uroviricota</taxon>
        <taxon>Caudoviricetes</taxon>
        <taxon>Peduoviridae</taxon>
        <taxon>Maltschvirus</taxon>
        <taxon>Maltschvirus maltsch</taxon>
    </lineage>
</organism>
<dbReference type="InterPro" id="IPR021289">
    <property type="entry name" value="UvsY"/>
</dbReference>
<dbReference type="Pfam" id="PF11056">
    <property type="entry name" value="UvsY"/>
    <property type="match status" value="1"/>
</dbReference>
<dbReference type="EMBL" id="LR797022">
    <property type="protein sequence ID" value="CAB4182173.1"/>
    <property type="molecule type" value="Genomic_DNA"/>
</dbReference>